<dbReference type="AlphaFoldDB" id="A0A0G0L4R5"/>
<dbReference type="InterPro" id="IPR050273">
    <property type="entry name" value="GppA/Ppx_hydrolase"/>
</dbReference>
<dbReference type="Gene3D" id="3.30.420.40">
    <property type="match status" value="1"/>
</dbReference>
<dbReference type="InterPro" id="IPR003695">
    <property type="entry name" value="Ppx_GppA_N"/>
</dbReference>
<dbReference type="PANTHER" id="PTHR30005:SF0">
    <property type="entry name" value="RETROGRADE REGULATION PROTEIN 2"/>
    <property type="match status" value="1"/>
</dbReference>
<dbReference type="Gene3D" id="3.30.420.150">
    <property type="entry name" value="Exopolyphosphatase. Domain 2"/>
    <property type="match status" value="1"/>
</dbReference>
<accession>A0A0G0L4R5</accession>
<evidence type="ECO:0000259" key="1">
    <source>
        <dbReference type="Pfam" id="PF02541"/>
    </source>
</evidence>
<dbReference type="SUPFAM" id="SSF53067">
    <property type="entry name" value="Actin-like ATPase domain"/>
    <property type="match status" value="2"/>
</dbReference>
<dbReference type="Pfam" id="PF02541">
    <property type="entry name" value="Ppx-GppA"/>
    <property type="match status" value="1"/>
</dbReference>
<organism evidence="2 3">
    <name type="scientific">Candidatus Woesebacteria bacterium GW2011_GWB1_38_8</name>
    <dbReference type="NCBI Taxonomy" id="1618570"/>
    <lineage>
        <taxon>Bacteria</taxon>
        <taxon>Candidatus Woeseibacteriota</taxon>
    </lineage>
</organism>
<proteinExistence type="predicted"/>
<dbReference type="InterPro" id="IPR043129">
    <property type="entry name" value="ATPase_NBD"/>
</dbReference>
<dbReference type="PANTHER" id="PTHR30005">
    <property type="entry name" value="EXOPOLYPHOSPHATASE"/>
    <property type="match status" value="1"/>
</dbReference>
<comment type="caution">
    <text evidence="2">The sequence shown here is derived from an EMBL/GenBank/DDBJ whole genome shotgun (WGS) entry which is preliminary data.</text>
</comment>
<sequence length="309" mass="35166">MKVGVIDIGTLKVKLQIVEMGHSGQFKTIYQSNNLTCLGCHMEQNNGRPKEENLQKTLQELIRCKNILDELGVKTSRIVSTHAIREMGNVGSEIAKLIKNETQLNIEIISQKEEAELFFNAVFKDFKTVKDHLVIDVGGGSVQILIGNKDKLKTSFLLKTGTSTLWDKFTPHHNEMDFPKRKDVRKMKGYILAQLQPIPKNINLPIVYGSSCIIDLFKGIRLPMQKYSHSKSHPFKARVSDMSDFLDKVWSIPYDIREEKFISPTYRYMWGVDKAFLNVVELAKKIDAPYIIPSNQNIGNGLIQSLINN</sequence>
<dbReference type="Proteomes" id="UP000034081">
    <property type="component" value="Unassembled WGS sequence"/>
</dbReference>
<protein>
    <submittedName>
        <fullName evidence="2">Ppx/GppA phosphatase</fullName>
    </submittedName>
</protein>
<dbReference type="EMBL" id="LBVL01000002">
    <property type="protein sequence ID" value="KKQ86022.1"/>
    <property type="molecule type" value="Genomic_DNA"/>
</dbReference>
<dbReference type="STRING" id="1618570.UT08_C0002G0044"/>
<name>A0A0G0L4R5_9BACT</name>
<gene>
    <name evidence="2" type="ORF">UT08_C0002G0044</name>
</gene>
<feature type="domain" description="Ppx/GppA phosphatase N-terminal" evidence="1">
    <location>
        <begin position="23"/>
        <end position="203"/>
    </location>
</feature>
<reference evidence="2 3" key="1">
    <citation type="journal article" date="2015" name="Nature">
        <title>rRNA introns, odd ribosomes, and small enigmatic genomes across a large radiation of phyla.</title>
        <authorList>
            <person name="Brown C.T."/>
            <person name="Hug L.A."/>
            <person name="Thomas B.C."/>
            <person name="Sharon I."/>
            <person name="Castelle C.J."/>
            <person name="Singh A."/>
            <person name="Wilkins M.J."/>
            <person name="Williams K.H."/>
            <person name="Banfield J.F."/>
        </authorList>
    </citation>
    <scope>NUCLEOTIDE SEQUENCE [LARGE SCALE GENOMIC DNA]</scope>
</reference>
<evidence type="ECO:0000313" key="3">
    <source>
        <dbReference type="Proteomes" id="UP000034081"/>
    </source>
</evidence>
<evidence type="ECO:0000313" key="2">
    <source>
        <dbReference type="EMBL" id="KKQ86022.1"/>
    </source>
</evidence>